<dbReference type="PANTHER" id="PTHR13275">
    <property type="entry name" value="YL-1 PROTEIN TRANSCRIPTION FACTOR-LIKE 1"/>
    <property type="match status" value="1"/>
</dbReference>
<reference evidence="4 5" key="1">
    <citation type="submission" date="2016-07" db="EMBL/GenBank/DDBJ databases">
        <title>Draft genome of the white-rot fungus Obba rivulosa 3A-2.</title>
        <authorList>
            <consortium name="DOE Joint Genome Institute"/>
            <person name="Miettinen O."/>
            <person name="Riley R."/>
            <person name="Acob R."/>
            <person name="Barry K."/>
            <person name="Cullen D."/>
            <person name="De Vries R."/>
            <person name="Hainaut M."/>
            <person name="Hatakka A."/>
            <person name="Henrissat B."/>
            <person name="Hilden K."/>
            <person name="Kuo R."/>
            <person name="Labutti K."/>
            <person name="Lipzen A."/>
            <person name="Makela M.R."/>
            <person name="Sandor L."/>
            <person name="Spatafora J.W."/>
            <person name="Grigoriev I.V."/>
            <person name="Hibbett D.S."/>
        </authorList>
    </citation>
    <scope>NUCLEOTIDE SEQUENCE [LARGE SCALE GENOMIC DNA]</scope>
    <source>
        <strain evidence="4 5">3A-2</strain>
    </source>
</reference>
<feature type="compositionally biased region" description="Low complexity" evidence="2">
    <location>
        <begin position="327"/>
        <end position="345"/>
    </location>
</feature>
<keyword evidence="5" id="KW-1185">Reference proteome</keyword>
<evidence type="ECO:0000259" key="3">
    <source>
        <dbReference type="SMART" id="SM00993"/>
    </source>
</evidence>
<organism evidence="4 5">
    <name type="scientific">Obba rivulosa</name>
    <dbReference type="NCBI Taxonomy" id="1052685"/>
    <lineage>
        <taxon>Eukaryota</taxon>
        <taxon>Fungi</taxon>
        <taxon>Dikarya</taxon>
        <taxon>Basidiomycota</taxon>
        <taxon>Agaricomycotina</taxon>
        <taxon>Agaricomycetes</taxon>
        <taxon>Polyporales</taxon>
        <taxon>Gelatoporiaceae</taxon>
        <taxon>Obba</taxon>
    </lineage>
</organism>
<dbReference type="SMART" id="SM00993">
    <property type="entry name" value="YL1_C"/>
    <property type="match status" value="1"/>
</dbReference>
<dbReference type="Pfam" id="PF08265">
    <property type="entry name" value="YL1_C"/>
    <property type="match status" value="1"/>
</dbReference>
<evidence type="ECO:0000256" key="1">
    <source>
        <dbReference type="ARBA" id="ARBA00006832"/>
    </source>
</evidence>
<dbReference type="GO" id="GO:0005634">
    <property type="term" value="C:nucleus"/>
    <property type="evidence" value="ECO:0007669"/>
    <property type="project" value="TreeGrafter"/>
</dbReference>
<feature type="region of interest" description="Disordered" evidence="2">
    <location>
        <begin position="312"/>
        <end position="351"/>
    </location>
</feature>
<dbReference type="AlphaFoldDB" id="A0A8E2J3V4"/>
<sequence length="486" mass="54170">MDEPMETLATRRSKRSTAGNRMEAALAEFRAEDIGVDADDDVDFNIQKDEEDVFGSDFESTDEEAAQEDVDMVAEKVVREEEKRSRKTARSQLDKVTAAAHARQRATFNPEVQAEPSSASAHKPSEKMKRRVSLGVAVNVETGEVFERGKRQSQRRHTILNTSLTAVRRKEEEQRKSALPKKTKIKIRAPTQDELIARALDMEEGNVVEHREYLSLEEEKRRKARLVRTTVQGPLLRWVSRCEEEIVKVEPPPPPPLSLAPPHAPVVTPMPAPTPPAPYFYGYAVPPGQAGPSSTNPYYYYYPYVANSQGPLQHSGSAQLPMPPPQQQQQISSQHGQSAPTAPAAPTAPPQPIEKKEKVAKNYVVHEIAQTQGARPAWHSTMTAMFGDHVKWEEMRVYTAKGRPLSRPTQICPITGKIARYRDPRSNVPFADPVAYNTLTKLLAHEYIWSPTLGCYIAREGSILVPDRAEAASTTTSRKRARGAVS</sequence>
<gene>
    <name evidence="4" type="ORF">OBBRIDRAFT_770274</name>
</gene>
<dbReference type="OrthoDB" id="78296at2759"/>
<dbReference type="PANTHER" id="PTHR13275:SF4">
    <property type="entry name" value="VACUOLAR PROTEIN SORTING-ASSOCIATED PROTEIN 72 HOMOLOG"/>
    <property type="match status" value="1"/>
</dbReference>
<evidence type="ECO:0000256" key="2">
    <source>
        <dbReference type="SAM" id="MobiDB-lite"/>
    </source>
</evidence>
<feature type="region of interest" description="Disordered" evidence="2">
    <location>
        <begin position="77"/>
        <end position="131"/>
    </location>
</feature>
<evidence type="ECO:0000313" key="5">
    <source>
        <dbReference type="Proteomes" id="UP000250043"/>
    </source>
</evidence>
<comment type="similarity">
    <text evidence="1">Belongs to the VPS72/YL1 family.</text>
</comment>
<accession>A0A8E2J3V4</accession>
<dbReference type="InterPro" id="IPR046757">
    <property type="entry name" value="YL1_N"/>
</dbReference>
<feature type="domain" description="Vps72/YL1 C-terminal" evidence="3">
    <location>
        <begin position="410"/>
        <end position="439"/>
    </location>
</feature>
<dbReference type="Pfam" id="PF05764">
    <property type="entry name" value="YL1"/>
    <property type="match status" value="1"/>
</dbReference>
<evidence type="ECO:0000313" key="4">
    <source>
        <dbReference type="EMBL" id="OCH94217.1"/>
    </source>
</evidence>
<dbReference type="InterPro" id="IPR013272">
    <property type="entry name" value="Vps72/YL1_C"/>
</dbReference>
<name>A0A8E2J3V4_9APHY</name>
<proteinExistence type="inferred from homology"/>
<dbReference type="EMBL" id="KV722346">
    <property type="protein sequence ID" value="OCH94217.1"/>
    <property type="molecule type" value="Genomic_DNA"/>
</dbReference>
<dbReference type="Proteomes" id="UP000250043">
    <property type="component" value="Unassembled WGS sequence"/>
</dbReference>
<protein>
    <recommendedName>
        <fullName evidence="3">Vps72/YL1 C-terminal domain-containing protein</fullName>
    </recommendedName>
</protein>
<feature type="region of interest" description="Disordered" evidence="2">
    <location>
        <begin position="1"/>
        <end position="20"/>
    </location>
</feature>